<evidence type="ECO:0008006" key="3">
    <source>
        <dbReference type="Google" id="ProtNLM"/>
    </source>
</evidence>
<protein>
    <recommendedName>
        <fullName evidence="3">Lipocalin-like domain-containing protein</fullName>
    </recommendedName>
</protein>
<name>A0ABX2ERL2_9BURK</name>
<comment type="caution">
    <text evidence="1">The sequence shown here is derived from an EMBL/GenBank/DDBJ whole genome shotgun (WGS) entry which is preliminary data.</text>
</comment>
<organism evidence="1 2">
    <name type="scientific">Pseudaquabacterium terrae</name>
    <dbReference type="NCBI Taxonomy" id="2732868"/>
    <lineage>
        <taxon>Bacteria</taxon>
        <taxon>Pseudomonadati</taxon>
        <taxon>Pseudomonadota</taxon>
        <taxon>Betaproteobacteria</taxon>
        <taxon>Burkholderiales</taxon>
        <taxon>Sphaerotilaceae</taxon>
        <taxon>Pseudaquabacterium</taxon>
    </lineage>
</organism>
<evidence type="ECO:0000313" key="1">
    <source>
        <dbReference type="EMBL" id="NRF71281.1"/>
    </source>
</evidence>
<proteinExistence type="predicted"/>
<keyword evidence="2" id="KW-1185">Reference proteome</keyword>
<dbReference type="Proteomes" id="UP000737171">
    <property type="component" value="Unassembled WGS sequence"/>
</dbReference>
<accession>A0ABX2ERL2</accession>
<reference evidence="1 2" key="1">
    <citation type="submission" date="2020-05" db="EMBL/GenBank/DDBJ databases">
        <title>Aquincola sp. isolate from soil.</title>
        <authorList>
            <person name="Han J."/>
            <person name="Kim D.-U."/>
        </authorList>
    </citation>
    <scope>NUCLEOTIDE SEQUENCE [LARGE SCALE GENOMIC DNA]</scope>
    <source>
        <strain evidence="1 2">S2</strain>
    </source>
</reference>
<dbReference type="RefSeq" id="WP_173132155.1">
    <property type="nucleotide sequence ID" value="NZ_JABRWJ010000011.1"/>
</dbReference>
<gene>
    <name evidence="1" type="ORF">HLB44_30250</name>
</gene>
<sequence length="77" mass="8617">MDRKLHLLEAFVAQDDQGASYKVFGYEHLVHAPISAGFQQWEPTGVAEYKLASGEHLELEHDGVLRVAASGLRLKRQ</sequence>
<dbReference type="EMBL" id="JABRWJ010000011">
    <property type="protein sequence ID" value="NRF71281.1"/>
    <property type="molecule type" value="Genomic_DNA"/>
</dbReference>
<evidence type="ECO:0000313" key="2">
    <source>
        <dbReference type="Proteomes" id="UP000737171"/>
    </source>
</evidence>